<dbReference type="Proteomes" id="UP000265566">
    <property type="component" value="Chromosome 3"/>
</dbReference>
<dbReference type="KEGG" id="mtr:25488972"/>
<organism evidence="2 5">
    <name type="scientific">Medicago truncatula</name>
    <name type="common">Barrel medic</name>
    <name type="synonym">Medicago tribuloides</name>
    <dbReference type="NCBI Taxonomy" id="3880"/>
    <lineage>
        <taxon>Eukaryota</taxon>
        <taxon>Viridiplantae</taxon>
        <taxon>Streptophyta</taxon>
        <taxon>Embryophyta</taxon>
        <taxon>Tracheophyta</taxon>
        <taxon>Spermatophyta</taxon>
        <taxon>Magnoliopsida</taxon>
        <taxon>eudicotyledons</taxon>
        <taxon>Gunneridae</taxon>
        <taxon>Pentapetalae</taxon>
        <taxon>rosids</taxon>
        <taxon>fabids</taxon>
        <taxon>Fabales</taxon>
        <taxon>Fabaceae</taxon>
        <taxon>Papilionoideae</taxon>
        <taxon>50 kb inversion clade</taxon>
        <taxon>NPAAA clade</taxon>
        <taxon>Hologalegina</taxon>
        <taxon>IRL clade</taxon>
        <taxon>Trifolieae</taxon>
        <taxon>Medicago</taxon>
    </lineage>
</organism>
<evidence type="ECO:0000313" key="5">
    <source>
        <dbReference type="Proteomes" id="UP000002051"/>
    </source>
</evidence>
<dbReference type="PANTHER" id="PTHR32212">
    <property type="entry name" value="CYCLIN-LIKE F-BOX"/>
    <property type="match status" value="1"/>
</dbReference>
<dbReference type="SUPFAM" id="SSF52047">
    <property type="entry name" value="RNI-like"/>
    <property type="match status" value="1"/>
</dbReference>
<reference evidence="2 5" key="1">
    <citation type="journal article" date="2011" name="Nature">
        <title>The Medicago genome provides insight into the evolution of rhizobial symbioses.</title>
        <authorList>
            <person name="Young N.D."/>
            <person name="Debelle F."/>
            <person name="Oldroyd G.E."/>
            <person name="Geurts R."/>
            <person name="Cannon S.B."/>
            <person name="Udvardi M.K."/>
            <person name="Benedito V.A."/>
            <person name="Mayer K.F."/>
            <person name="Gouzy J."/>
            <person name="Schoof H."/>
            <person name="Van de Peer Y."/>
            <person name="Proost S."/>
            <person name="Cook D.R."/>
            <person name="Meyers B.C."/>
            <person name="Spannagl M."/>
            <person name="Cheung F."/>
            <person name="De Mita S."/>
            <person name="Krishnakumar V."/>
            <person name="Gundlach H."/>
            <person name="Zhou S."/>
            <person name="Mudge J."/>
            <person name="Bharti A.K."/>
            <person name="Murray J.D."/>
            <person name="Naoumkina M.A."/>
            <person name="Rosen B."/>
            <person name="Silverstein K.A."/>
            <person name="Tang H."/>
            <person name="Rombauts S."/>
            <person name="Zhao P.X."/>
            <person name="Zhou P."/>
            <person name="Barbe V."/>
            <person name="Bardou P."/>
            <person name="Bechner M."/>
            <person name="Bellec A."/>
            <person name="Berger A."/>
            <person name="Berges H."/>
            <person name="Bidwell S."/>
            <person name="Bisseling T."/>
            <person name="Choisne N."/>
            <person name="Couloux A."/>
            <person name="Denny R."/>
            <person name="Deshpande S."/>
            <person name="Dai X."/>
            <person name="Doyle J.J."/>
            <person name="Dudez A.M."/>
            <person name="Farmer A.D."/>
            <person name="Fouteau S."/>
            <person name="Franken C."/>
            <person name="Gibelin C."/>
            <person name="Gish J."/>
            <person name="Goldstein S."/>
            <person name="Gonzalez A.J."/>
            <person name="Green P.J."/>
            <person name="Hallab A."/>
            <person name="Hartog M."/>
            <person name="Hua A."/>
            <person name="Humphray S.J."/>
            <person name="Jeong D.H."/>
            <person name="Jing Y."/>
            <person name="Jocker A."/>
            <person name="Kenton S.M."/>
            <person name="Kim D.J."/>
            <person name="Klee K."/>
            <person name="Lai H."/>
            <person name="Lang C."/>
            <person name="Lin S."/>
            <person name="Macmil S.L."/>
            <person name="Magdelenat G."/>
            <person name="Matthews L."/>
            <person name="McCorrison J."/>
            <person name="Monaghan E.L."/>
            <person name="Mun J.H."/>
            <person name="Najar F.Z."/>
            <person name="Nicholson C."/>
            <person name="Noirot C."/>
            <person name="O'Bleness M."/>
            <person name="Paule C.R."/>
            <person name="Poulain J."/>
            <person name="Prion F."/>
            <person name="Qin B."/>
            <person name="Qu C."/>
            <person name="Retzel E.F."/>
            <person name="Riddle C."/>
            <person name="Sallet E."/>
            <person name="Samain S."/>
            <person name="Samson N."/>
            <person name="Sanders I."/>
            <person name="Saurat O."/>
            <person name="Scarpelli C."/>
            <person name="Schiex T."/>
            <person name="Segurens B."/>
            <person name="Severin A.J."/>
            <person name="Sherrier D.J."/>
            <person name="Shi R."/>
            <person name="Sims S."/>
            <person name="Singer S.R."/>
            <person name="Sinharoy S."/>
            <person name="Sterck L."/>
            <person name="Viollet A."/>
            <person name="Wang B.B."/>
            <person name="Wang K."/>
            <person name="Wang M."/>
            <person name="Wang X."/>
            <person name="Warfsmann J."/>
            <person name="Weissenbach J."/>
            <person name="White D.D."/>
            <person name="White J.D."/>
            <person name="Wiley G.B."/>
            <person name="Wincker P."/>
            <person name="Xing Y."/>
            <person name="Yang L."/>
            <person name="Yao Z."/>
            <person name="Ying F."/>
            <person name="Zhai J."/>
            <person name="Zhou L."/>
            <person name="Zuber A."/>
            <person name="Denarie J."/>
            <person name="Dixon R.A."/>
            <person name="May G.D."/>
            <person name="Schwartz D.C."/>
            <person name="Rogers J."/>
            <person name="Quetier F."/>
            <person name="Town C.D."/>
            <person name="Roe B.A."/>
        </authorList>
    </citation>
    <scope>NUCLEOTIDE SEQUENCE [LARGE SCALE GENOMIC DNA]</scope>
    <source>
        <strain evidence="2">A17</strain>
        <strain evidence="4 5">cv. Jemalong A17</strain>
    </source>
</reference>
<evidence type="ECO:0000313" key="3">
    <source>
        <dbReference type="EMBL" id="RHN67133.1"/>
    </source>
</evidence>
<dbReference type="EMBL" id="CM001219">
    <property type="protein sequence ID" value="KEH33857.1"/>
    <property type="molecule type" value="Genomic_DNA"/>
</dbReference>
<evidence type="ECO:0000313" key="2">
    <source>
        <dbReference type="EMBL" id="KEH33857.1"/>
    </source>
</evidence>
<keyword evidence="5" id="KW-1185">Reference proteome</keyword>
<dbReference type="EMBL" id="PSQE01000003">
    <property type="protein sequence ID" value="RHN67133.1"/>
    <property type="molecule type" value="Genomic_DNA"/>
</dbReference>
<dbReference type="SUPFAM" id="SSF81383">
    <property type="entry name" value="F-box domain"/>
    <property type="match status" value="1"/>
</dbReference>
<dbReference type="Gramene" id="rna15282">
    <property type="protein sequence ID" value="RHN67133.1"/>
    <property type="gene ID" value="gene15282"/>
</dbReference>
<protein>
    <submittedName>
        <fullName evidence="2">F-box/RNI/FBD-like domain protein, putative</fullName>
    </submittedName>
    <submittedName>
        <fullName evidence="3">Putative F-box domain, leucine-rich repeat domain, L domain-containing protein</fullName>
    </submittedName>
</protein>
<dbReference type="EnsemblPlants" id="KEH33857">
    <property type="protein sequence ID" value="KEH33857"/>
    <property type="gene ID" value="MTR_3g052940"/>
</dbReference>
<dbReference type="Proteomes" id="UP000002051">
    <property type="component" value="Chromosome 3"/>
</dbReference>
<dbReference type="AlphaFoldDB" id="A0A072UWC2"/>
<proteinExistence type="predicted"/>
<dbReference type="Gene3D" id="3.80.10.10">
    <property type="entry name" value="Ribonuclease Inhibitor"/>
    <property type="match status" value="1"/>
</dbReference>
<dbReference type="PANTHER" id="PTHR32212:SF269">
    <property type="entry name" value="F-BOX_RNI_FBD-LIKE DOMAIN PROTEIN"/>
    <property type="match status" value="1"/>
</dbReference>
<dbReference type="InterPro" id="IPR001810">
    <property type="entry name" value="F-box_dom"/>
</dbReference>
<gene>
    <name evidence="4" type="primary">25488972</name>
    <name evidence="2" type="ordered locus">MTR_3g052940</name>
    <name evidence="3" type="ORF">MtrunA17_Chr3g0099441</name>
</gene>
<dbReference type="InterPro" id="IPR032675">
    <property type="entry name" value="LRR_dom_sf"/>
</dbReference>
<accession>A0A072UWC2</accession>
<reference evidence="3" key="4">
    <citation type="journal article" date="2018" name="Nat. Plants">
        <title>Whole-genome landscape of Medicago truncatula symbiotic genes.</title>
        <authorList>
            <person name="Pecrix Y."/>
            <person name="Gamas P."/>
            <person name="Carrere S."/>
        </authorList>
    </citation>
    <scope>NUCLEOTIDE SEQUENCE</scope>
    <source>
        <tissue evidence="3">Leaves</tissue>
    </source>
</reference>
<evidence type="ECO:0000313" key="4">
    <source>
        <dbReference type="EnsemblPlants" id="KEH33857"/>
    </source>
</evidence>
<sequence>MSNSADEITIPPQLTKKVKLSSECENEDRLSDLPESVILHILSFLNTKHAVQTCVLSPIYKDLWKRLPALTLHNRDFRNFKIFTTFVSKILSLRDSSISLQSLDFQRHNGRFEPQLKKIVNYAISHNVQRLQLCVNCDIAQIPHSLFSFQPLTHLELSIVQRDRHSETEFPNSFSLPALTHLQLSVAQRDRNLKTQFLNSLSLPALTHLMLSGYSNLFPDSLDLPALTSLQLGHFTFCVSGNNCAEPFSNFSRLSSLLISDCTVKGKLCISSATLVNFTMYNHSEDFYMIELCTPSLCAFTFNGTPYQRIIGSNISSLKHVDIHAEIHSDTEAPPLFLYSWLLEFADIKSLTVTATALQVLCLFPDLLKHKHRSLGKLKSMKVEIDEILYGLRLTLCEYKLKTVKSKKEATRIKKAYASGSEPSPPVPDGIVDFLRQNSPTAKVDFIDCTKKSEPGCYNPSEFRCNASMDIHTRQSLLEDIK</sequence>
<dbReference type="Pfam" id="PF00646">
    <property type="entry name" value="F-box"/>
    <property type="match status" value="1"/>
</dbReference>
<dbReference type="CDD" id="cd22160">
    <property type="entry name" value="F-box_AtFBL13-like"/>
    <property type="match status" value="1"/>
</dbReference>
<evidence type="ECO:0000259" key="1">
    <source>
        <dbReference type="Pfam" id="PF00646"/>
    </source>
</evidence>
<dbReference type="InterPro" id="IPR053781">
    <property type="entry name" value="F-box_AtFBL13-like"/>
</dbReference>
<feature type="domain" description="F-box" evidence="1">
    <location>
        <begin position="30"/>
        <end position="67"/>
    </location>
</feature>
<reference evidence="4" key="3">
    <citation type="submission" date="2015-04" db="UniProtKB">
        <authorList>
            <consortium name="EnsemblPlants"/>
        </authorList>
    </citation>
    <scope>IDENTIFICATION</scope>
    <source>
        <strain evidence="4">cv. Jemalong A17</strain>
    </source>
</reference>
<dbReference type="InterPro" id="IPR036047">
    <property type="entry name" value="F-box-like_dom_sf"/>
</dbReference>
<dbReference type="OrthoDB" id="1848700at2759"/>
<reference evidence="2 5" key="2">
    <citation type="journal article" date="2014" name="BMC Genomics">
        <title>An improved genome release (version Mt4.0) for the model legume Medicago truncatula.</title>
        <authorList>
            <person name="Tang H."/>
            <person name="Krishnakumar V."/>
            <person name="Bidwell S."/>
            <person name="Rosen B."/>
            <person name="Chan A."/>
            <person name="Zhou S."/>
            <person name="Gentzbittel L."/>
            <person name="Childs K.L."/>
            <person name="Yandell M."/>
            <person name="Gundlach H."/>
            <person name="Mayer K.F."/>
            <person name="Schwartz D.C."/>
            <person name="Town C.D."/>
        </authorList>
    </citation>
    <scope>GENOME REANNOTATION</scope>
    <source>
        <strain evidence="2">A17</strain>
        <strain evidence="4 5">cv. Jemalong A17</strain>
    </source>
</reference>
<name>A0A072UWC2_MEDTR</name>